<protein>
    <submittedName>
        <fullName evidence="2">Uncharacterized protein</fullName>
    </submittedName>
</protein>
<name>A0AAU9SRL6_THLAR</name>
<evidence type="ECO:0000313" key="3">
    <source>
        <dbReference type="Proteomes" id="UP000836841"/>
    </source>
</evidence>
<keyword evidence="3" id="KW-1185">Reference proteome</keyword>
<dbReference type="Proteomes" id="UP000836841">
    <property type="component" value="Chromosome 6"/>
</dbReference>
<accession>A0AAU9SRL6</accession>
<feature type="region of interest" description="Disordered" evidence="1">
    <location>
        <begin position="15"/>
        <end position="48"/>
    </location>
</feature>
<gene>
    <name evidence="2" type="ORF">TAV2_LOCUS19204</name>
</gene>
<dbReference type="EMBL" id="OU466862">
    <property type="protein sequence ID" value="CAH2070468.1"/>
    <property type="molecule type" value="Genomic_DNA"/>
</dbReference>
<dbReference type="AlphaFoldDB" id="A0AAU9SRL6"/>
<evidence type="ECO:0000256" key="1">
    <source>
        <dbReference type="SAM" id="MobiDB-lite"/>
    </source>
</evidence>
<organism evidence="2 3">
    <name type="scientific">Thlaspi arvense</name>
    <name type="common">Field penny-cress</name>
    <dbReference type="NCBI Taxonomy" id="13288"/>
    <lineage>
        <taxon>Eukaryota</taxon>
        <taxon>Viridiplantae</taxon>
        <taxon>Streptophyta</taxon>
        <taxon>Embryophyta</taxon>
        <taxon>Tracheophyta</taxon>
        <taxon>Spermatophyta</taxon>
        <taxon>Magnoliopsida</taxon>
        <taxon>eudicotyledons</taxon>
        <taxon>Gunneridae</taxon>
        <taxon>Pentapetalae</taxon>
        <taxon>rosids</taxon>
        <taxon>malvids</taxon>
        <taxon>Brassicales</taxon>
        <taxon>Brassicaceae</taxon>
        <taxon>Thlaspideae</taxon>
        <taxon>Thlaspi</taxon>
    </lineage>
</organism>
<sequence>MSRVRAPLVRRRRSTITLTPFSGTPGKSMRISGVAQQARDGEEESEAMLKEEAVADEQHDDDDNNEEGPLFLFEVVANCGSVVALLEFSSPTNMNLTLAVPRLPLPLLLLLLRSSPVADPY</sequence>
<feature type="non-terminal residue" evidence="2">
    <location>
        <position position="121"/>
    </location>
</feature>
<reference evidence="2 3" key="1">
    <citation type="submission" date="2022-03" db="EMBL/GenBank/DDBJ databases">
        <authorList>
            <person name="Nunn A."/>
            <person name="Chopra R."/>
            <person name="Nunn A."/>
            <person name="Contreras Garrido A."/>
        </authorList>
    </citation>
    <scope>NUCLEOTIDE SEQUENCE [LARGE SCALE GENOMIC DNA]</scope>
</reference>
<evidence type="ECO:0000313" key="2">
    <source>
        <dbReference type="EMBL" id="CAH2070468.1"/>
    </source>
</evidence>
<proteinExistence type="predicted"/>